<dbReference type="Proteomes" id="UP001218638">
    <property type="component" value="Chromosome"/>
</dbReference>
<keyword evidence="1" id="KW-0732">Signal</keyword>
<feature type="signal peptide" evidence="1">
    <location>
        <begin position="1"/>
        <end position="23"/>
    </location>
</feature>
<evidence type="ECO:0000256" key="1">
    <source>
        <dbReference type="SAM" id="SignalP"/>
    </source>
</evidence>
<dbReference type="RefSeq" id="WP_330927552.1">
    <property type="nucleotide sequence ID" value="NZ_CP119075.1"/>
</dbReference>
<feature type="chain" id="PRO_5042275517" description="Cytochrome c family protein" evidence="1">
    <location>
        <begin position="24"/>
        <end position="502"/>
    </location>
</feature>
<sequence>MSRGAIGLSTVLGLVFATNLIFAAATDSKSAATPQVPEYPKDCDTIAPPVGFTFPNVSSALPFDLGSLRATVETTAPAPAKMSSTAGHAADHDCGVFETQKQFDLFSWATFIGLNWPADSSGNPISGDIGTQPTSPRVWEYYLSPSQIFKANGVAPDPWGTPENEARTLSAISKHTEILDEVDEAFFNLETPLPPITDLNNEYVRYEIRINKAEYDYIVTNTLYNTEGQQTFINNGNTVSFPSGKLPVGPTPGQRGAMELKVAWKQMGAGDDPSKFYTITPIVEEPFNKPHTITGKTYGLVGMHIMVRTESAPEWVWATFEHVDNAPIMDLRTSVPDKFKAKGSYSFWNKAGTHSFGGFDPAAFSTLDAMKSAPNYYQPKNERQLSQITKVITDNNAVSDSKWTKNLNATMQGKLAGTVWANYRLISTQWPVNPGTKPAGNPAPVSLGNPVLETYMQVNGSCMNCHAGATYGNAQTAANNANFSFMLQRAKSAKSKTTSPHN</sequence>
<evidence type="ECO:0000313" key="3">
    <source>
        <dbReference type="Proteomes" id="UP001218638"/>
    </source>
</evidence>
<proteinExistence type="predicted"/>
<keyword evidence="3" id="KW-1185">Reference proteome</keyword>
<name>A0AAE9ZUN1_9BACT</name>
<protein>
    <recommendedName>
        <fullName evidence="4">Cytochrome c family protein</fullName>
    </recommendedName>
</protein>
<gene>
    <name evidence="2" type="ORF">PXH66_13480</name>
</gene>
<organism evidence="2 3">
    <name type="scientific">Synoicihabitans lomoniglobus</name>
    <dbReference type="NCBI Taxonomy" id="2909285"/>
    <lineage>
        <taxon>Bacteria</taxon>
        <taxon>Pseudomonadati</taxon>
        <taxon>Verrucomicrobiota</taxon>
        <taxon>Opitutia</taxon>
        <taxon>Opitutales</taxon>
        <taxon>Opitutaceae</taxon>
        <taxon>Synoicihabitans</taxon>
    </lineage>
</organism>
<dbReference type="EMBL" id="CP119075">
    <property type="protein sequence ID" value="WED63344.1"/>
    <property type="molecule type" value="Genomic_DNA"/>
</dbReference>
<evidence type="ECO:0000313" key="2">
    <source>
        <dbReference type="EMBL" id="WED63344.1"/>
    </source>
</evidence>
<evidence type="ECO:0008006" key="4">
    <source>
        <dbReference type="Google" id="ProtNLM"/>
    </source>
</evidence>
<accession>A0AAE9ZUN1</accession>
<dbReference type="AlphaFoldDB" id="A0AAE9ZUN1"/>
<reference evidence="2" key="1">
    <citation type="submission" date="2023-03" db="EMBL/GenBank/DDBJ databases">
        <title>Lomoglobus Profundus gen. nov., sp. nov., a novel member of the phylum Verrucomicrobia, isolated from deep-marine sediment of South China Sea.</title>
        <authorList>
            <person name="Ahmad T."/>
            <person name="Ishaq S.E."/>
            <person name="Wang F."/>
        </authorList>
    </citation>
    <scope>NUCLEOTIDE SEQUENCE</scope>
    <source>
        <strain evidence="2">LMO-M01</strain>
    </source>
</reference>
<dbReference type="KEGG" id="slom:PXH66_13480"/>